<dbReference type="Gene3D" id="1.10.10.2750">
    <property type="match status" value="1"/>
</dbReference>
<keyword evidence="2" id="KW-0597">Phosphoprotein</keyword>
<feature type="compositionally biased region" description="Acidic residues" evidence="4">
    <location>
        <begin position="1233"/>
        <end position="1243"/>
    </location>
</feature>
<dbReference type="EMBL" id="CALNXI010000046">
    <property type="protein sequence ID" value="CAH3016693.1"/>
    <property type="molecule type" value="Genomic_DNA"/>
</dbReference>
<dbReference type="Pfam" id="PF00640">
    <property type="entry name" value="PID"/>
    <property type="match status" value="1"/>
</dbReference>
<dbReference type="CDD" id="cd00934">
    <property type="entry name" value="PTB"/>
    <property type="match status" value="1"/>
</dbReference>
<feature type="domain" description="PID" evidence="5">
    <location>
        <begin position="348"/>
        <end position="465"/>
    </location>
</feature>
<accession>A0ABN8LLZ9</accession>
<dbReference type="InterPro" id="IPR035969">
    <property type="entry name" value="Rab-GAP_TBC_sf"/>
</dbReference>
<evidence type="ECO:0008006" key="9">
    <source>
        <dbReference type="Google" id="ProtNLM"/>
    </source>
</evidence>
<dbReference type="SUPFAM" id="SSF47923">
    <property type="entry name" value="Ypt/Rab-GAP domain of gyp1p"/>
    <property type="match status" value="2"/>
</dbReference>
<comment type="caution">
    <text evidence="7">The sequence shown here is derived from an EMBL/GenBank/DDBJ whole genome shotgun (WGS) entry which is preliminary data.</text>
</comment>
<gene>
    <name evidence="7" type="ORF">PEVE_00031887</name>
</gene>
<protein>
    <recommendedName>
        <fullName evidence="9">TBC1 domain family member 1</fullName>
    </recommendedName>
</protein>
<feature type="domain" description="Rab-GAP TBC" evidence="6">
    <location>
        <begin position="822"/>
        <end position="1015"/>
    </location>
</feature>
<dbReference type="InterPro" id="IPR021785">
    <property type="entry name" value="DUF3350"/>
</dbReference>
<feature type="compositionally biased region" description="Polar residues" evidence="4">
    <location>
        <begin position="606"/>
        <end position="635"/>
    </location>
</feature>
<keyword evidence="3" id="KW-0175">Coiled coil</keyword>
<dbReference type="PANTHER" id="PTHR47219:SF16">
    <property type="entry name" value="GTPASE ACTIVATING PROTEIN"/>
    <property type="match status" value="1"/>
</dbReference>
<dbReference type="InterPro" id="IPR050302">
    <property type="entry name" value="Rab_GAP_TBC_domain"/>
</dbReference>
<dbReference type="Proteomes" id="UP001159427">
    <property type="component" value="Unassembled WGS sequence"/>
</dbReference>
<feature type="region of interest" description="Disordered" evidence="4">
    <location>
        <begin position="1"/>
        <end position="40"/>
    </location>
</feature>
<name>A0ABN8LLZ9_9CNID</name>
<feature type="coiled-coil region" evidence="3">
    <location>
        <begin position="1103"/>
        <end position="1172"/>
    </location>
</feature>
<evidence type="ECO:0000256" key="3">
    <source>
        <dbReference type="SAM" id="Coils"/>
    </source>
</evidence>
<dbReference type="PANTHER" id="PTHR47219">
    <property type="entry name" value="RAB GTPASE-ACTIVATING PROTEIN 1-LIKE"/>
    <property type="match status" value="1"/>
</dbReference>
<feature type="compositionally biased region" description="Polar residues" evidence="4">
    <location>
        <begin position="1198"/>
        <end position="1218"/>
    </location>
</feature>
<evidence type="ECO:0000313" key="8">
    <source>
        <dbReference type="Proteomes" id="UP001159427"/>
    </source>
</evidence>
<evidence type="ECO:0000259" key="6">
    <source>
        <dbReference type="PROSITE" id="PS50086"/>
    </source>
</evidence>
<evidence type="ECO:0000256" key="4">
    <source>
        <dbReference type="SAM" id="MobiDB-lite"/>
    </source>
</evidence>
<feature type="region of interest" description="Disordered" evidence="4">
    <location>
        <begin position="1189"/>
        <end position="1257"/>
    </location>
</feature>
<evidence type="ECO:0000313" key="7">
    <source>
        <dbReference type="EMBL" id="CAH3016693.1"/>
    </source>
</evidence>
<feature type="compositionally biased region" description="Basic and acidic residues" evidence="4">
    <location>
        <begin position="335"/>
        <end position="348"/>
    </location>
</feature>
<sequence length="1268" mass="143023">MDAGLQNETEEPQDENQRRLRSRTTPPATTLFAMSNSLDSGVGSFEESDIGEKYCSDEQSQHVSTIAEQSENQPDGGAKSFRFIYLGSAVLDKRYTLSMLPWVIAEVKRRRERASIDLNVEAMIVKAVDCSSRTTLFHHNVQTITRYTRSTDKKCFSYLTRIPEEVSSCYCYVFEAVEMAAVSGFLQSIRDAAKQGAEQSRSTTESSMPRNNSNPNLPAEGSESQAVVFPLWYVGRVIVSHRQAPPTLVDELVERFKKRTGMGDLEKQLRTKQDERKISDVTNNKAYVREHYIAKKANSLDSVELLAGNNSGDEKPEEVSPLKPKLVKVNSNPEGRPRSASDGDKTKEVYSSSKTNSSTHNQHHLKTHSRNSSFSNVGENRNVLFKISIQSLSCLSVSTKAQLMERRLREVSFCQQGTKSPDHFGFICNDARSGQYHCYVFKGQSEQLVDDVMQSLRQAFNSAWQATSPTSVCDMCPLHHLHQLCVQLEGRTVRQQYDILQRHRINLSDEEMSEFTEMFKVESPSSGMSEEIEVIMAILRGIYEKRQQQHTHLGQGQQSQKYKEGPNLLQKAKKSLTSSFESFMSKRARARSVFSEEGSGMEKSEPTSQTSPSLQRRQRSVTLDTAPQSNSTSPKSPLKDASSKGDQVFTSTPHRQSKVPPLQGVETSPRTGYTGSPPATPTRSPSNQHQRLTRHHSYGYRQTIFHSVVTPSKKETVIADPELGVIPQSASWAQMVGRRRSAKELRALWRKAIMEQILLIRMERENNSLQVNQNEIESNLLKLSYDEVQPCPEAAAATWTKILEKCDEPVDKKILLEAVKAGVPKSKRGEIWRFLAKQHKFQSPPGDQPWNEKSYEEIKEGLSTHQHSIFIDLGRTFPSHPYFASQLGHGQLCLFNILKAYSVLDEEVGYCQGLSFVAGILLMHMKEKEAFDTFRFILYDLNVRRQYKPDMRELQTQFYMLSRLLCDYYKPVHEFLLEYDITPTLYAAPWFLTLFASHFPIGFVARVMDMMFLQGMEVVFKVILFLLGSCQDELLSSDGLEGAVEVIKISVPPFAEQNIERLVSEVLSLDVSKDLQSYEVEYRVLKEEDLSVTSFEEIESERVDSLEAEIAIKTKQIQSLNEQLSCARNTIHGLESTINTMQINQAELKDLIRSLKAENESLKKNFEKLKSKVLENGDVATVNDLAEAAGDEEERITVPTTPSENKPTSPEINASSAEENTDSYEHIGSGNDLTDDEADSDEFTEGKPGPCSASLPLTDECDDLVVSR</sequence>
<dbReference type="SMART" id="SM00462">
    <property type="entry name" value="PTB"/>
    <property type="match status" value="2"/>
</dbReference>
<feature type="compositionally biased region" description="Polar residues" evidence="4">
    <location>
        <begin position="644"/>
        <end position="654"/>
    </location>
</feature>
<feature type="compositionally biased region" description="Polar residues" evidence="4">
    <location>
        <begin position="197"/>
        <end position="216"/>
    </location>
</feature>
<feature type="region of interest" description="Disordered" evidence="4">
    <location>
        <begin position="307"/>
        <end position="374"/>
    </location>
</feature>
<dbReference type="PROSITE" id="PS50086">
    <property type="entry name" value="TBC_RABGAP"/>
    <property type="match status" value="1"/>
</dbReference>
<dbReference type="Pfam" id="PF11830">
    <property type="entry name" value="DUF3350"/>
    <property type="match status" value="1"/>
</dbReference>
<dbReference type="InterPro" id="IPR011993">
    <property type="entry name" value="PH-like_dom_sf"/>
</dbReference>
<evidence type="ECO:0000259" key="5">
    <source>
        <dbReference type="PROSITE" id="PS01179"/>
    </source>
</evidence>
<feature type="compositionally biased region" description="Polar residues" evidence="4">
    <location>
        <begin position="349"/>
        <end position="360"/>
    </location>
</feature>
<dbReference type="Gene3D" id="2.30.29.30">
    <property type="entry name" value="Pleckstrin-homology domain (PH domain)/Phosphotyrosine-binding domain (PTB)"/>
    <property type="match status" value="2"/>
</dbReference>
<dbReference type="Gene3D" id="1.10.472.80">
    <property type="entry name" value="Ypt/Rab-GAP domain of gyp1p, domain 3"/>
    <property type="match status" value="1"/>
</dbReference>
<feature type="compositionally biased region" description="Polar residues" evidence="4">
    <location>
        <begin position="665"/>
        <end position="674"/>
    </location>
</feature>
<reference evidence="7 8" key="1">
    <citation type="submission" date="2022-05" db="EMBL/GenBank/DDBJ databases">
        <authorList>
            <consortium name="Genoscope - CEA"/>
            <person name="William W."/>
        </authorList>
    </citation>
    <scope>NUCLEOTIDE SEQUENCE [LARGE SCALE GENOMIC DNA]</scope>
</reference>
<dbReference type="Gene3D" id="1.10.8.270">
    <property type="entry name" value="putative rabgap domain of human tbc1 domain family member 14 like domains"/>
    <property type="match status" value="1"/>
</dbReference>
<feature type="compositionally biased region" description="Polar residues" evidence="4">
    <location>
        <begin position="681"/>
        <end position="690"/>
    </location>
</feature>
<keyword evidence="1" id="KW-0343">GTPase activation</keyword>
<organism evidence="7 8">
    <name type="scientific">Porites evermanni</name>
    <dbReference type="NCBI Taxonomy" id="104178"/>
    <lineage>
        <taxon>Eukaryota</taxon>
        <taxon>Metazoa</taxon>
        <taxon>Cnidaria</taxon>
        <taxon>Anthozoa</taxon>
        <taxon>Hexacorallia</taxon>
        <taxon>Scleractinia</taxon>
        <taxon>Fungiina</taxon>
        <taxon>Poritidae</taxon>
        <taxon>Porites</taxon>
    </lineage>
</organism>
<dbReference type="Pfam" id="PF00566">
    <property type="entry name" value="RabGAP-TBC"/>
    <property type="match status" value="1"/>
</dbReference>
<feature type="region of interest" description="Disordered" evidence="4">
    <location>
        <begin position="591"/>
        <end position="692"/>
    </location>
</feature>
<dbReference type="SMART" id="SM00164">
    <property type="entry name" value="TBC"/>
    <property type="match status" value="1"/>
</dbReference>
<dbReference type="InterPro" id="IPR000195">
    <property type="entry name" value="Rab-GAP-TBC_dom"/>
</dbReference>
<dbReference type="InterPro" id="IPR006020">
    <property type="entry name" value="PTB/PI_dom"/>
</dbReference>
<feature type="domain" description="PID" evidence="5">
    <location>
        <begin position="80"/>
        <end position="192"/>
    </location>
</feature>
<feature type="compositionally biased region" description="Polar residues" evidence="4">
    <location>
        <begin position="23"/>
        <end position="39"/>
    </location>
</feature>
<keyword evidence="8" id="KW-1185">Reference proteome</keyword>
<evidence type="ECO:0000256" key="2">
    <source>
        <dbReference type="ARBA" id="ARBA00022553"/>
    </source>
</evidence>
<dbReference type="PROSITE" id="PS01179">
    <property type="entry name" value="PID"/>
    <property type="match status" value="2"/>
</dbReference>
<dbReference type="SUPFAM" id="SSF50729">
    <property type="entry name" value="PH domain-like"/>
    <property type="match status" value="2"/>
</dbReference>
<feature type="region of interest" description="Disordered" evidence="4">
    <location>
        <begin position="196"/>
        <end position="221"/>
    </location>
</feature>
<evidence type="ECO:0000256" key="1">
    <source>
        <dbReference type="ARBA" id="ARBA00022468"/>
    </source>
</evidence>
<proteinExistence type="predicted"/>